<dbReference type="PANTHER" id="PTHR42887">
    <property type="entry name" value="OS12G0638800 PROTEIN"/>
    <property type="match status" value="1"/>
</dbReference>
<evidence type="ECO:0000256" key="1">
    <source>
        <dbReference type="ARBA" id="ARBA00001974"/>
    </source>
</evidence>
<dbReference type="Proteomes" id="UP001152599">
    <property type="component" value="Unassembled WGS sequence"/>
</dbReference>
<evidence type="ECO:0000259" key="5">
    <source>
        <dbReference type="Pfam" id="PF22780"/>
    </source>
</evidence>
<keyword evidence="7" id="KW-1185">Reference proteome</keyword>
<dbReference type="InterPro" id="IPR057661">
    <property type="entry name" value="RsdA/BaiN/AoA(So)_Rossmann"/>
</dbReference>
<dbReference type="EMBL" id="JANCMU010000001">
    <property type="protein sequence ID" value="MDG4945325.1"/>
    <property type="molecule type" value="Genomic_DNA"/>
</dbReference>
<keyword evidence="3" id="KW-0274">FAD</keyword>
<dbReference type="InterPro" id="IPR036188">
    <property type="entry name" value="FAD/NAD-bd_sf"/>
</dbReference>
<dbReference type="SUPFAM" id="SSF51905">
    <property type="entry name" value="FAD/NAD(P)-binding domain"/>
    <property type="match status" value="1"/>
</dbReference>
<feature type="domain" description="RsdA/BaiN/AoA(So)-like insert" evidence="5">
    <location>
        <begin position="180"/>
        <end position="340"/>
    </location>
</feature>
<keyword evidence="2" id="KW-0285">Flavoprotein</keyword>
<dbReference type="InterPro" id="IPR055178">
    <property type="entry name" value="RsdA/BaiN/AoA(So)-like_dom"/>
</dbReference>
<protein>
    <submittedName>
        <fullName evidence="6">NAD(P)/FAD-dependent oxidoreductase</fullName>
    </submittedName>
</protein>
<dbReference type="AlphaFoldDB" id="A0A9X4MXG0"/>
<dbReference type="Pfam" id="PF03486">
    <property type="entry name" value="HI0933_like"/>
    <property type="match status" value="1"/>
</dbReference>
<organism evidence="6 7">
    <name type="scientific">Profundicola chukchiensis</name>
    <dbReference type="NCBI Taxonomy" id="2961959"/>
    <lineage>
        <taxon>Bacteria</taxon>
        <taxon>Pseudomonadati</taxon>
        <taxon>Bacteroidota</taxon>
        <taxon>Flavobacteriia</taxon>
        <taxon>Flavobacteriales</taxon>
        <taxon>Weeksellaceae</taxon>
        <taxon>Profundicola</taxon>
    </lineage>
</organism>
<name>A0A9X4MXG0_9FLAO</name>
<sequence length="399" mass="44767">MKVAIIGGGAAGFFLGAQLAPPFFVEIFEKAMTPLQKVKISGGGRCNVTHACFDPNILVDFYPRGNKELKSVFGRFQPGDTMGWFEERGVPLKIQDDMRVFPVSDNSQDIVGCLIKENQNNKNKIHLGEAVKEVIPNGDTFILKTSKGEYEFDKVVFAPGSSKQVWQMIEKLGHSIVPPVPSLFTFNCKDSRINGLQGTSFQNVDIKILDSNLENHGDLLITHWGFSGPAVLVLSAIGARELYEKKYKFSVQINFIGYHVEDALETLFQHKQENARQKMSKFAPFGLTKRFWMSMLENVKVDKNLNWSDIPDKKLRKLSFELTQGIYEINGKSTYKDEFVTAGGVELKEINFKTMESKIVPGIYFAGEVLNIDAVTGGFNFQACWSESFIIAETLKTLQ</sequence>
<feature type="domain" description="RsdA/BaiN/AoA(So)-like Rossmann fold-like" evidence="4">
    <location>
        <begin position="2"/>
        <end position="392"/>
    </location>
</feature>
<evidence type="ECO:0000313" key="7">
    <source>
        <dbReference type="Proteomes" id="UP001152599"/>
    </source>
</evidence>
<dbReference type="InterPro" id="IPR004792">
    <property type="entry name" value="BaiN-like"/>
</dbReference>
<evidence type="ECO:0000256" key="3">
    <source>
        <dbReference type="ARBA" id="ARBA00022827"/>
    </source>
</evidence>
<evidence type="ECO:0000259" key="4">
    <source>
        <dbReference type="Pfam" id="PF03486"/>
    </source>
</evidence>
<evidence type="ECO:0000313" key="6">
    <source>
        <dbReference type="EMBL" id="MDG4945325.1"/>
    </source>
</evidence>
<dbReference type="Gene3D" id="2.40.30.10">
    <property type="entry name" value="Translation factors"/>
    <property type="match status" value="1"/>
</dbReference>
<dbReference type="RefSeq" id="WP_304419982.1">
    <property type="nucleotide sequence ID" value="NZ_JANCMU010000001.1"/>
</dbReference>
<comment type="caution">
    <text evidence="6">The sequence shown here is derived from an EMBL/GenBank/DDBJ whole genome shotgun (WGS) entry which is preliminary data.</text>
</comment>
<dbReference type="PANTHER" id="PTHR42887:SF2">
    <property type="entry name" value="OS12G0638800 PROTEIN"/>
    <property type="match status" value="1"/>
</dbReference>
<dbReference type="InterPro" id="IPR023166">
    <property type="entry name" value="BaiN-like_dom_sf"/>
</dbReference>
<gene>
    <name evidence="6" type="ORF">NMK71_02775</name>
</gene>
<dbReference type="Pfam" id="PF22780">
    <property type="entry name" value="HI0933_like_1st"/>
    <property type="match status" value="1"/>
</dbReference>
<dbReference type="Gene3D" id="3.50.50.60">
    <property type="entry name" value="FAD/NAD(P)-binding domain"/>
    <property type="match status" value="1"/>
</dbReference>
<reference evidence="6" key="1">
    <citation type="submission" date="2022-07" db="EMBL/GenBank/DDBJ databases">
        <title>Description and genome-wide analysis of Profundicola chukchiensis gen. nov., sp. nov., marine bacteria isolated from bottom sediments of the Chukchi Sea.</title>
        <authorList>
            <person name="Romanenko L."/>
            <person name="Otstavnykh N."/>
            <person name="Kurilenko V."/>
            <person name="Eremeev V."/>
            <person name="Velansky P."/>
            <person name="Mikhailov V."/>
            <person name="Isaeva M."/>
        </authorList>
    </citation>
    <scope>NUCLEOTIDE SEQUENCE</scope>
    <source>
        <strain evidence="6">KMM 9713</strain>
    </source>
</reference>
<dbReference type="NCBIfam" id="TIGR00275">
    <property type="entry name" value="aminoacetone oxidase family FAD-binding enzyme"/>
    <property type="match status" value="1"/>
</dbReference>
<evidence type="ECO:0000256" key="2">
    <source>
        <dbReference type="ARBA" id="ARBA00022630"/>
    </source>
</evidence>
<proteinExistence type="predicted"/>
<accession>A0A9X4MXG0</accession>
<dbReference type="Gene3D" id="1.10.8.260">
    <property type="entry name" value="HI0933 insert domain-like"/>
    <property type="match status" value="1"/>
</dbReference>
<comment type="cofactor">
    <cofactor evidence="1">
        <name>FAD</name>
        <dbReference type="ChEBI" id="CHEBI:57692"/>
    </cofactor>
</comment>
<dbReference type="SUPFAM" id="SSF160996">
    <property type="entry name" value="HI0933 insert domain-like"/>
    <property type="match status" value="1"/>
</dbReference>